<dbReference type="NCBIfam" id="NF041644">
    <property type="entry name" value="CBO0543_fam"/>
    <property type="match status" value="1"/>
</dbReference>
<keyword evidence="3" id="KW-1185">Reference proteome</keyword>
<dbReference type="HOGENOM" id="CLU_1748796_0_0_9"/>
<evidence type="ECO:0000256" key="1">
    <source>
        <dbReference type="SAM" id="Phobius"/>
    </source>
</evidence>
<dbReference type="AlphaFoldDB" id="F6BHH8"/>
<keyword evidence="1" id="KW-0472">Membrane</keyword>
<evidence type="ECO:0000313" key="2">
    <source>
        <dbReference type="EMBL" id="AEF16559.1"/>
    </source>
</evidence>
<organism evidence="2 3">
    <name type="scientific">Thermoanaerobacterium xylanolyticum (strain ATCC 49914 / DSM 7097 / LX-11)</name>
    <dbReference type="NCBI Taxonomy" id="858215"/>
    <lineage>
        <taxon>Bacteria</taxon>
        <taxon>Bacillati</taxon>
        <taxon>Bacillota</taxon>
        <taxon>Clostridia</taxon>
        <taxon>Thermoanaerobacterales</taxon>
        <taxon>Thermoanaerobacteraceae</taxon>
        <taxon>Thermoanaerobacterium</taxon>
    </lineage>
</organism>
<feature type="transmembrane region" description="Helical" evidence="1">
    <location>
        <begin position="98"/>
        <end position="115"/>
    </location>
</feature>
<dbReference type="EMBL" id="CP002739">
    <property type="protein sequence ID" value="AEF16559.1"/>
    <property type="molecule type" value="Genomic_DNA"/>
</dbReference>
<feature type="transmembrane region" description="Helical" evidence="1">
    <location>
        <begin position="127"/>
        <end position="149"/>
    </location>
</feature>
<feature type="transmembrane region" description="Helical" evidence="1">
    <location>
        <begin position="67"/>
        <end position="86"/>
    </location>
</feature>
<dbReference type="eggNOG" id="ENOG5032PE4">
    <property type="taxonomic scope" value="Bacteria"/>
</dbReference>
<evidence type="ECO:0000313" key="3">
    <source>
        <dbReference type="Proteomes" id="UP000007239"/>
    </source>
</evidence>
<reference evidence="2" key="1">
    <citation type="submission" date="2011-05" db="EMBL/GenBank/DDBJ databases">
        <title>Complete sequence of Thermoanaerobacterium xylanolyticum LX-11.</title>
        <authorList>
            <consortium name="US DOE Joint Genome Institute"/>
            <person name="Lucas S."/>
            <person name="Han J."/>
            <person name="Lapidus A."/>
            <person name="Cheng J.-F."/>
            <person name="Goodwin L."/>
            <person name="Pitluck S."/>
            <person name="Peters L."/>
            <person name="Mikhailova N."/>
            <person name="Lu M."/>
            <person name="Han C."/>
            <person name="Tapia R."/>
            <person name="Land M."/>
            <person name="Hauser L."/>
            <person name="Kyrpides N."/>
            <person name="Ivanova N."/>
            <person name="Pagani I."/>
            <person name="Hemme C."/>
            <person name="Woyke T."/>
        </authorList>
    </citation>
    <scope>NUCLEOTIDE SEQUENCE</scope>
    <source>
        <strain evidence="2">LX-11</strain>
    </source>
</reference>
<dbReference type="InterPro" id="IPR048147">
    <property type="entry name" value="CBO0543-like"/>
</dbReference>
<feature type="transmembrane region" description="Helical" evidence="1">
    <location>
        <begin position="12"/>
        <end position="28"/>
    </location>
</feature>
<accession>F6BHH8</accession>
<protein>
    <submittedName>
        <fullName evidence="2">Uncharacterized protein</fullName>
    </submittedName>
</protein>
<dbReference type="Proteomes" id="UP000007239">
    <property type="component" value="Chromosome"/>
</dbReference>
<keyword evidence="1" id="KW-1133">Transmembrane helix</keyword>
<gene>
    <name evidence="2" type="ordered locus">Thexy_0508</name>
</gene>
<proteinExistence type="predicted"/>
<name>F6BHH8_THEXL</name>
<sequence>MRLSRGDVMQWLMTFIASWVIFILLIDLKQIKYTIWAGLLAAICQLIIDNMAFHLKLYDFRYDILKIFNSSFFFTFGAPFTIGILYAQTYPENRILRLINVFVSTALFFGLEFALKLSGALKYIHWHYFYSITIDVLALMSLGNLITIFKLAPWMRSER</sequence>
<dbReference type="KEGG" id="txy:Thexy_0508"/>
<keyword evidence="1" id="KW-0812">Transmembrane</keyword>
<feature type="transmembrane region" description="Helical" evidence="1">
    <location>
        <begin position="35"/>
        <end position="55"/>
    </location>
</feature>